<dbReference type="EMBL" id="CP081070">
    <property type="protein sequence ID" value="UWQ55408.1"/>
    <property type="molecule type" value="Genomic_DNA"/>
</dbReference>
<evidence type="ECO:0000256" key="1">
    <source>
        <dbReference type="SAM" id="MobiDB-lite"/>
    </source>
</evidence>
<dbReference type="Proteomes" id="UP001058713">
    <property type="component" value="Chromosome"/>
</dbReference>
<dbReference type="AlphaFoldDB" id="A0A9Q9HHU8"/>
<organism evidence="2 3">
    <name type="scientific">Leisingera caerulea</name>
    <name type="common">Phaeobacter caeruleus</name>
    <dbReference type="NCBI Taxonomy" id="506591"/>
    <lineage>
        <taxon>Bacteria</taxon>
        <taxon>Pseudomonadati</taxon>
        <taxon>Pseudomonadota</taxon>
        <taxon>Alphaproteobacteria</taxon>
        <taxon>Rhodobacterales</taxon>
        <taxon>Roseobacteraceae</taxon>
        <taxon>Leisingera</taxon>
    </lineage>
</organism>
<proteinExistence type="predicted"/>
<reference evidence="2" key="1">
    <citation type="submission" date="2021-08" db="EMBL/GenBank/DDBJ databases">
        <authorList>
            <person name="Nwanade C."/>
            <person name="Wang M."/>
            <person name="Masoudi A."/>
            <person name="Yu Z."/>
            <person name="Liu J."/>
        </authorList>
    </citation>
    <scope>NUCLEOTIDE SEQUENCE</scope>
    <source>
        <strain evidence="2">S122</strain>
    </source>
</reference>
<accession>A0A9Q9HHU8</accession>
<feature type="compositionally biased region" description="Polar residues" evidence="1">
    <location>
        <begin position="74"/>
        <end position="93"/>
    </location>
</feature>
<feature type="region of interest" description="Disordered" evidence="1">
    <location>
        <begin position="63"/>
        <end position="93"/>
    </location>
</feature>
<evidence type="ECO:0000313" key="3">
    <source>
        <dbReference type="Proteomes" id="UP001058713"/>
    </source>
</evidence>
<evidence type="ECO:0000313" key="2">
    <source>
        <dbReference type="EMBL" id="UWQ55408.1"/>
    </source>
</evidence>
<dbReference type="KEGG" id="lcae:K3721_07655"/>
<sequence>MAGSFLKSFENSRMPQRSEWVVNAAAAACENLAAAVLAPSAARHGGKTRKCGERRKTAFQPLRQGRPALDQERQQAQQKNAGWRQKAQSSSPLWQSWRTDAEFRVLIAST</sequence>
<name>A0A9Q9HHU8_LEICA</name>
<protein>
    <submittedName>
        <fullName evidence="2">Uncharacterized protein</fullName>
    </submittedName>
</protein>
<dbReference type="RefSeq" id="WP_259972398.1">
    <property type="nucleotide sequence ID" value="NZ_CP081070.1"/>
</dbReference>
<gene>
    <name evidence="2" type="ORF">K3721_07655</name>
</gene>